<dbReference type="AlphaFoldDB" id="A0A0P9H5P9"/>
<feature type="non-terminal residue" evidence="1">
    <location>
        <position position="227"/>
    </location>
</feature>
<evidence type="ECO:0000313" key="2">
    <source>
        <dbReference type="Proteomes" id="UP000050509"/>
    </source>
</evidence>
<proteinExistence type="predicted"/>
<name>A0A0P9H5P9_9CHLR</name>
<organism evidence="1 2">
    <name type="scientific">Kouleothrix aurantiaca</name>
    <dbReference type="NCBI Taxonomy" id="186479"/>
    <lineage>
        <taxon>Bacteria</taxon>
        <taxon>Bacillati</taxon>
        <taxon>Chloroflexota</taxon>
        <taxon>Chloroflexia</taxon>
        <taxon>Chloroflexales</taxon>
        <taxon>Roseiflexineae</taxon>
        <taxon>Roseiflexaceae</taxon>
        <taxon>Kouleothrix</taxon>
    </lineage>
</organism>
<keyword evidence="2" id="KW-1185">Reference proteome</keyword>
<dbReference type="EMBL" id="LJCR01002113">
    <property type="protein sequence ID" value="KPV49219.1"/>
    <property type="molecule type" value="Genomic_DNA"/>
</dbReference>
<comment type="caution">
    <text evidence="1">The sequence shown here is derived from an EMBL/GenBank/DDBJ whole genome shotgun (WGS) entry which is preliminary data.</text>
</comment>
<accession>A0A0P9H5P9</accession>
<dbReference type="PATRIC" id="fig|186479.3.peg.4005"/>
<sequence>MTLSLFEARIRRLRETGVDPVIATPIPLADLWERARSDSAYRLGRLIAVRTPLWWRAGAAHDLDSGDAWVRWYPDAPERSLRNLLHELAHNRRKTQLPATVADDWRDELETWLEAAAIAAAWGLDLFPADILDELCSLTEQLRVEHQAAAELAGTTDPRLARAAHIALCDLAEARGWDGATFEDALYGVHRDAAVNDAAVGFDRTALRSVWSIGHGTGGPFGAFQIA</sequence>
<evidence type="ECO:0000313" key="1">
    <source>
        <dbReference type="EMBL" id="KPV49219.1"/>
    </source>
</evidence>
<dbReference type="Proteomes" id="UP000050509">
    <property type="component" value="Unassembled WGS sequence"/>
</dbReference>
<reference evidence="1 2" key="1">
    <citation type="submission" date="2015-09" db="EMBL/GenBank/DDBJ databases">
        <title>Draft genome sequence of Kouleothrix aurantiaca JCM 19913.</title>
        <authorList>
            <person name="Hemp J."/>
        </authorList>
    </citation>
    <scope>NUCLEOTIDE SEQUENCE [LARGE SCALE GENOMIC DNA]</scope>
    <source>
        <strain evidence="1 2">COM-B</strain>
    </source>
</reference>
<gene>
    <name evidence="1" type="ORF">SE17_33855</name>
</gene>
<protein>
    <submittedName>
        <fullName evidence="1">Uncharacterized protein</fullName>
    </submittedName>
</protein>